<evidence type="ECO:0000313" key="5">
    <source>
        <dbReference type="Proteomes" id="UP000015530"/>
    </source>
</evidence>
<feature type="compositionally biased region" description="Polar residues" evidence="1">
    <location>
        <begin position="534"/>
        <end position="547"/>
    </location>
</feature>
<dbReference type="CDD" id="cd12087">
    <property type="entry name" value="TM_EGFR-like"/>
    <property type="match status" value="1"/>
</dbReference>
<name>T0K7L8_COLGC</name>
<evidence type="ECO:0000256" key="3">
    <source>
        <dbReference type="SAM" id="SignalP"/>
    </source>
</evidence>
<gene>
    <name evidence="4" type="ORF">CGLO_12855</name>
</gene>
<feature type="region of interest" description="Disordered" evidence="1">
    <location>
        <begin position="156"/>
        <end position="203"/>
    </location>
</feature>
<keyword evidence="3" id="KW-0732">Signal</keyword>
<dbReference type="STRING" id="1237896.T0K7L8"/>
<dbReference type="AlphaFoldDB" id="T0K7L8"/>
<evidence type="ECO:0000256" key="2">
    <source>
        <dbReference type="SAM" id="Phobius"/>
    </source>
</evidence>
<dbReference type="HOGENOM" id="CLU_496062_0_0_1"/>
<feature type="compositionally biased region" description="Low complexity" evidence="1">
    <location>
        <begin position="368"/>
        <end position="389"/>
    </location>
</feature>
<sequence length="576" mass="60058">MLKTRILLAFCLAFAAVVTSQVRDGAPALGTSTSSLLIDAKTSRASRQASIEIAHHLQTGEKVAAKSLESDGSRSRHDGKEMMHLWARQNATPSSQPPLSLSTATFTRTSFIEVPSETQVVVSTLVETVTVVDPIFVTETSTVAIAQAPSDLAKRGFASPAASHHDDSISSANTGLPRDKAPRPVSTSLSSLQDSTPPPAPTTLVTARRGVRRQVLDAPGTVIGMVSIVTIETTITLTRTGSFVSTATVVNPIIVSVTANPTSTTTLFVTTGAPTPTAITSTQDVSTITPEPTIPTTASTRMTISSPIQTSLVPTLLSSDKSTSVLTTSSSISSSASATSGITTWFTDDPDGFTWPTVAPAPTPTPTPTSTSTQISASITTSSTVVPGSGSSLRPALDDGQIAGIAVGSVFGIILVALAIWFLRKRSKRRQHVNISEDDHQMTSAAAAAAIIDTSPPIMNQRDPSGPLPSNTSGESSREGNVRIVIQPAEKRRTQSSGLFPIPKMWPQPPGYSGKTYSFSAGESAESSPREPMTWSNASEYGGSSNREGLPGSGTRGQIAVRNGQGTEDGASDSRF</sequence>
<feature type="chain" id="PRO_5004578730" evidence="3">
    <location>
        <begin position="21"/>
        <end position="576"/>
    </location>
</feature>
<reference evidence="5" key="1">
    <citation type="journal article" date="2013" name="Mol. Plant Microbe Interact.">
        <title>Global aspects of pacC regulation of pathogenicity genes in Colletotrichum gloeosporioides as revealed by transcriptome analysis.</title>
        <authorList>
            <person name="Alkan N."/>
            <person name="Meng X."/>
            <person name="Friedlander G."/>
            <person name="Reuveni E."/>
            <person name="Sukno S."/>
            <person name="Sherman A."/>
            <person name="Thon M."/>
            <person name="Fluhr R."/>
            <person name="Prusky D."/>
        </authorList>
    </citation>
    <scope>NUCLEOTIDE SEQUENCE [LARGE SCALE GENOMIC DNA]</scope>
    <source>
        <strain evidence="5">Cg-14</strain>
    </source>
</reference>
<dbReference type="Proteomes" id="UP000015530">
    <property type="component" value="Unassembled WGS sequence"/>
</dbReference>
<organism evidence="4 5">
    <name type="scientific">Colletotrichum gloeosporioides (strain Cg-14)</name>
    <name type="common">Anthracnose fungus</name>
    <name type="synonym">Glomerella cingulata</name>
    <dbReference type="NCBI Taxonomy" id="1237896"/>
    <lineage>
        <taxon>Eukaryota</taxon>
        <taxon>Fungi</taxon>
        <taxon>Dikarya</taxon>
        <taxon>Ascomycota</taxon>
        <taxon>Pezizomycotina</taxon>
        <taxon>Sordariomycetes</taxon>
        <taxon>Hypocreomycetidae</taxon>
        <taxon>Glomerellales</taxon>
        <taxon>Glomerellaceae</taxon>
        <taxon>Colletotrichum</taxon>
        <taxon>Colletotrichum gloeosporioides species complex</taxon>
    </lineage>
</organism>
<keyword evidence="2" id="KW-1133">Transmembrane helix</keyword>
<feature type="compositionally biased region" description="Polar residues" evidence="1">
    <location>
        <begin position="185"/>
        <end position="195"/>
    </location>
</feature>
<dbReference type="EMBL" id="AMYD01002781">
    <property type="protein sequence ID" value="EQB47959.1"/>
    <property type="molecule type" value="Genomic_DNA"/>
</dbReference>
<feature type="transmembrane region" description="Helical" evidence="2">
    <location>
        <begin position="402"/>
        <end position="423"/>
    </location>
</feature>
<keyword evidence="2" id="KW-0812">Transmembrane</keyword>
<accession>T0K7L8</accession>
<protein>
    <submittedName>
        <fullName evidence="4">Uncharacterized protein</fullName>
    </submittedName>
</protein>
<evidence type="ECO:0000313" key="4">
    <source>
        <dbReference type="EMBL" id="EQB47959.1"/>
    </source>
</evidence>
<feature type="signal peptide" evidence="3">
    <location>
        <begin position="1"/>
        <end position="20"/>
    </location>
</feature>
<comment type="caution">
    <text evidence="4">The sequence shown here is derived from an EMBL/GenBank/DDBJ whole genome shotgun (WGS) entry which is preliminary data.</text>
</comment>
<feature type="compositionally biased region" description="Polar residues" evidence="1">
    <location>
        <begin position="515"/>
        <end position="527"/>
    </location>
</feature>
<dbReference type="OMA" id="WAWASAC"/>
<proteinExistence type="predicted"/>
<feature type="region of interest" description="Disordered" evidence="1">
    <location>
        <begin position="455"/>
        <end position="576"/>
    </location>
</feature>
<dbReference type="OrthoDB" id="4848916at2759"/>
<evidence type="ECO:0000256" key="1">
    <source>
        <dbReference type="SAM" id="MobiDB-lite"/>
    </source>
</evidence>
<keyword evidence="2" id="KW-0472">Membrane</keyword>
<feature type="region of interest" description="Disordered" evidence="1">
    <location>
        <begin position="359"/>
        <end position="389"/>
    </location>
</feature>